<reference evidence="2 3" key="1">
    <citation type="submission" date="2017-09" db="EMBL/GenBank/DDBJ databases">
        <title>Biodiversity and function of Thalassospira species in the particle-attached aromatic-hydrocarbon-degrading consortia from the surface seawater of the South China Sea.</title>
        <authorList>
            <person name="Dong C."/>
            <person name="Liu R."/>
            <person name="Shao Z."/>
        </authorList>
    </citation>
    <scope>NUCLEOTIDE SEQUENCE [LARGE SCALE GENOMIC DNA]</scope>
    <source>
        <strain evidence="2 3">CSC1P2</strain>
    </source>
</reference>
<sequence>MQNGDVSNLETRLRIIEDTLAIYELLASHPPSADTGHAAYTETVYMENGVFDRGPNLNGASGVAEIAGFIKRPEHEEAIQGGLAHFTGLPLIDLRGDQAVVTSYLMIVHLDHEGTPRELANHGTSQGYRIHRAVANRWELERHNGRWMIAKRTLLPIDGSDMPRNLLRRGLEDLTGTTQQNATDDGASS</sequence>
<dbReference type="EMBL" id="NWTK01000009">
    <property type="protein sequence ID" value="PKR53370.1"/>
    <property type="molecule type" value="Genomic_DNA"/>
</dbReference>
<name>A0A2N3KS84_9PROT</name>
<accession>A0A2N3KS84</accession>
<dbReference type="SUPFAM" id="SSF54427">
    <property type="entry name" value="NTF2-like"/>
    <property type="match status" value="1"/>
</dbReference>
<dbReference type="AlphaFoldDB" id="A0A2N3KS84"/>
<dbReference type="Pfam" id="PF13577">
    <property type="entry name" value="SnoaL_4"/>
    <property type="match status" value="1"/>
</dbReference>
<feature type="domain" description="SnoaL-like" evidence="1">
    <location>
        <begin position="16"/>
        <end position="153"/>
    </location>
</feature>
<dbReference type="RefSeq" id="WP_101267908.1">
    <property type="nucleotide sequence ID" value="NZ_NWTK01000009.1"/>
</dbReference>
<dbReference type="Proteomes" id="UP000233597">
    <property type="component" value="Unassembled WGS sequence"/>
</dbReference>
<comment type="caution">
    <text evidence="2">The sequence shown here is derived from an EMBL/GenBank/DDBJ whole genome shotgun (WGS) entry which is preliminary data.</text>
</comment>
<dbReference type="Gene3D" id="3.10.450.50">
    <property type="match status" value="1"/>
</dbReference>
<evidence type="ECO:0000259" key="1">
    <source>
        <dbReference type="Pfam" id="PF13577"/>
    </source>
</evidence>
<dbReference type="InterPro" id="IPR037401">
    <property type="entry name" value="SnoaL-like"/>
</dbReference>
<organism evidence="2 3">
    <name type="scientific">Thalassospira marina</name>
    <dbReference type="NCBI Taxonomy" id="2048283"/>
    <lineage>
        <taxon>Bacteria</taxon>
        <taxon>Pseudomonadati</taxon>
        <taxon>Pseudomonadota</taxon>
        <taxon>Alphaproteobacteria</taxon>
        <taxon>Rhodospirillales</taxon>
        <taxon>Thalassospiraceae</taxon>
        <taxon>Thalassospira</taxon>
    </lineage>
</organism>
<dbReference type="OrthoDB" id="8225471at2"/>
<dbReference type="InterPro" id="IPR032710">
    <property type="entry name" value="NTF2-like_dom_sf"/>
</dbReference>
<gene>
    <name evidence="2" type="ORF">COO20_14850</name>
</gene>
<evidence type="ECO:0000313" key="3">
    <source>
        <dbReference type="Proteomes" id="UP000233597"/>
    </source>
</evidence>
<proteinExistence type="predicted"/>
<protein>
    <recommendedName>
        <fullName evidence="1">SnoaL-like domain-containing protein</fullName>
    </recommendedName>
</protein>
<evidence type="ECO:0000313" key="2">
    <source>
        <dbReference type="EMBL" id="PKR53370.1"/>
    </source>
</evidence>